<keyword evidence="1 3" id="KW-0808">Transferase</keyword>
<keyword evidence="1 3" id="KW-0489">Methyltransferase</keyword>
<feature type="binding site" evidence="1">
    <location>
        <position position="346"/>
    </location>
    <ligand>
        <name>S-adenosyl-L-methionine</name>
        <dbReference type="ChEBI" id="CHEBI:59789"/>
    </ligand>
</feature>
<dbReference type="InterPro" id="IPR030391">
    <property type="entry name" value="MeTrfase_TrmA_CS"/>
</dbReference>
<dbReference type="SUPFAM" id="SSF53335">
    <property type="entry name" value="S-adenosyl-L-methionine-dependent methyltransferases"/>
    <property type="match status" value="1"/>
</dbReference>
<dbReference type="AlphaFoldDB" id="A0A178HDF8"/>
<dbReference type="GO" id="GO:0070041">
    <property type="term" value="F:rRNA (uridine-C5-)-methyltransferase activity"/>
    <property type="evidence" value="ECO:0007669"/>
    <property type="project" value="TreeGrafter"/>
</dbReference>
<protein>
    <submittedName>
        <fullName evidence="3">23S rRNA (Uracil(1939)-C(5))-methyltransferase RlmD</fullName>
        <ecNumber evidence="3">2.1.1.190</ecNumber>
    </submittedName>
</protein>
<evidence type="ECO:0000313" key="4">
    <source>
        <dbReference type="Proteomes" id="UP000251923"/>
    </source>
</evidence>
<feature type="active site" evidence="2">
    <location>
        <position position="421"/>
    </location>
</feature>
<dbReference type="Gene3D" id="2.40.50.1070">
    <property type="match status" value="1"/>
</dbReference>
<evidence type="ECO:0000313" key="3">
    <source>
        <dbReference type="EMBL" id="RAV79899.1"/>
    </source>
</evidence>
<proteinExistence type="inferred from homology"/>
<keyword evidence="1" id="KW-0949">S-adenosyl-L-methionine</keyword>
<dbReference type="Gene3D" id="3.40.50.150">
    <property type="entry name" value="Vaccinia Virus protein VP39"/>
    <property type="match status" value="1"/>
</dbReference>
<name>A0A178HDF8_9LACT</name>
<dbReference type="PROSITE" id="PS01231">
    <property type="entry name" value="TRMA_2"/>
    <property type="match status" value="1"/>
</dbReference>
<dbReference type="InterPro" id="IPR030390">
    <property type="entry name" value="MeTrfase_TrmA_AS"/>
</dbReference>
<evidence type="ECO:0000256" key="2">
    <source>
        <dbReference type="PROSITE-ProRule" id="PRU10015"/>
    </source>
</evidence>
<dbReference type="Proteomes" id="UP000251923">
    <property type="component" value="Unassembled WGS sequence"/>
</dbReference>
<dbReference type="GeneID" id="86971546"/>
<gene>
    <name evidence="3" type="ORF">DBT54_04260</name>
</gene>
<accession>A0A178HDF8</accession>
<dbReference type="InterPro" id="IPR029063">
    <property type="entry name" value="SAM-dependent_MTases_sf"/>
</dbReference>
<evidence type="ECO:0000256" key="1">
    <source>
        <dbReference type="PROSITE-ProRule" id="PRU01024"/>
    </source>
</evidence>
<dbReference type="CDD" id="cd02440">
    <property type="entry name" value="AdoMet_MTases"/>
    <property type="match status" value="1"/>
</dbReference>
<dbReference type="PROSITE" id="PS51687">
    <property type="entry name" value="SAM_MT_RNA_M5U"/>
    <property type="match status" value="1"/>
</dbReference>
<feature type="active site" description="Nucleophile" evidence="1">
    <location>
        <position position="421"/>
    </location>
</feature>
<dbReference type="EMBL" id="QMHM01000006">
    <property type="protein sequence ID" value="RAV79899.1"/>
    <property type="molecule type" value="Genomic_DNA"/>
</dbReference>
<sequence length="465" mass="52667">MKQRYPSEQLAVEVTGLSEKGLGLAQYRFPDTERGKGRKLKLQIPKALPGDKLLVTVPNARGRRRATRTYDRIIEPAPSRIGGYELNGPQIGGAPLQYMNYGDQLAYKRALTQGFLADQGFDPSLVGEVWGMDDPYHYRNKLELSFSIDGDLGFFVQGDQYQIVDWQKNILAPEIFMTLKEEVQAWQKAWNLAGYEKQSKQGLLRQLLLRQGHQSGEVMVAIFAQEESAELDQGVIEDLIQRLQVYPEIKSLMWIKNTAIADRMGADKVEVLAGRDYIRDELAGFNYRLYFDTFFQPNPLQAQRMIDLACDWADLDQDSLVIDLFCGVGSFSLPLAKRAKALVGIEIVEQSIESAKRNARDNGITNAHFIARDARHGLAEIEEEWGQADLLLLDPPRNGAGGKIMRRIGRMGLEKIIYVSCNPKTLAADLVWLRDFGYEIIKFQLIDQFPHTQHVECVVLIEKKS</sequence>
<dbReference type="NCBIfam" id="TIGR00479">
    <property type="entry name" value="rumA"/>
    <property type="match status" value="1"/>
</dbReference>
<dbReference type="PANTHER" id="PTHR11061">
    <property type="entry name" value="RNA M5U METHYLTRANSFERASE"/>
    <property type="match status" value="1"/>
</dbReference>
<dbReference type="EC" id="2.1.1.190" evidence="3"/>
<dbReference type="InterPro" id="IPR010280">
    <property type="entry name" value="U5_MeTrfase_fam"/>
</dbReference>
<dbReference type="FunFam" id="3.40.50.150:FF:000009">
    <property type="entry name" value="23S rRNA (Uracil(1939)-C(5))-methyltransferase RlmD"/>
    <property type="match status" value="1"/>
</dbReference>
<feature type="binding site" evidence="1">
    <location>
        <position position="394"/>
    </location>
    <ligand>
        <name>S-adenosyl-L-methionine</name>
        <dbReference type="ChEBI" id="CHEBI:59789"/>
    </ligand>
</feature>
<dbReference type="PROSITE" id="PS01230">
    <property type="entry name" value="TRMA_1"/>
    <property type="match status" value="1"/>
</dbReference>
<feature type="binding site" evidence="1">
    <location>
        <position position="325"/>
    </location>
    <ligand>
        <name>S-adenosyl-L-methionine</name>
        <dbReference type="ChEBI" id="CHEBI:59789"/>
    </ligand>
</feature>
<comment type="caution">
    <text evidence="3">The sequence shown here is derived from an EMBL/GenBank/DDBJ whole genome shotgun (WGS) entry which is preliminary data.</text>
</comment>
<dbReference type="GO" id="GO:0070475">
    <property type="term" value="P:rRNA base methylation"/>
    <property type="evidence" value="ECO:0007669"/>
    <property type="project" value="TreeGrafter"/>
</dbReference>
<feature type="binding site" evidence="1">
    <location>
        <position position="296"/>
    </location>
    <ligand>
        <name>S-adenosyl-L-methionine</name>
        <dbReference type="ChEBI" id="CHEBI:59789"/>
    </ligand>
</feature>
<dbReference type="Pfam" id="PF05958">
    <property type="entry name" value="tRNA_U5-meth_tr"/>
    <property type="match status" value="1"/>
</dbReference>
<comment type="similarity">
    <text evidence="1">Belongs to the class I-like SAM-binding methyltransferase superfamily. RNA M5U methyltransferase family.</text>
</comment>
<dbReference type="RefSeq" id="WP_064293329.1">
    <property type="nucleotide sequence ID" value="NZ_JASODG010000006.1"/>
</dbReference>
<organism evidence="3 4">
    <name type="scientific">Aerococcus urinae</name>
    <dbReference type="NCBI Taxonomy" id="1376"/>
    <lineage>
        <taxon>Bacteria</taxon>
        <taxon>Bacillati</taxon>
        <taxon>Bacillota</taxon>
        <taxon>Bacilli</taxon>
        <taxon>Lactobacillales</taxon>
        <taxon>Aerococcaceae</taxon>
        <taxon>Aerococcus</taxon>
    </lineage>
</organism>
<reference evidence="3 4" key="1">
    <citation type="submission" date="2018-04" db="EMBL/GenBank/DDBJ databases">
        <title>Aerococcus urinae genomes.</title>
        <authorList>
            <person name="Hilt E."/>
            <person name="Gilbert N.M."/>
            <person name="Thomas-White K."/>
            <person name="Putonti C."/>
            <person name="Lewis A.L."/>
            <person name="Visck K.L."/>
            <person name="Wolfe A.J."/>
        </authorList>
    </citation>
    <scope>NUCLEOTIDE SEQUENCE [LARGE SCALE GENOMIC DNA]</scope>
    <source>
        <strain evidence="3 4">UMB7480</strain>
    </source>
</reference>
<dbReference type="PANTHER" id="PTHR11061:SF30">
    <property type="entry name" value="TRNA (URACIL(54)-C(5))-METHYLTRANSFERASE"/>
    <property type="match status" value="1"/>
</dbReference>